<reference evidence="10" key="1">
    <citation type="journal article" date="2023" name="Mol. Phylogenet. Evol.">
        <title>Genome-scale phylogeny and comparative genomics of the fungal order Sordariales.</title>
        <authorList>
            <person name="Hensen N."/>
            <person name="Bonometti L."/>
            <person name="Westerberg I."/>
            <person name="Brannstrom I.O."/>
            <person name="Guillou S."/>
            <person name="Cros-Aarteil S."/>
            <person name="Calhoun S."/>
            <person name="Haridas S."/>
            <person name="Kuo A."/>
            <person name="Mondo S."/>
            <person name="Pangilinan J."/>
            <person name="Riley R."/>
            <person name="LaButti K."/>
            <person name="Andreopoulos B."/>
            <person name="Lipzen A."/>
            <person name="Chen C."/>
            <person name="Yan M."/>
            <person name="Daum C."/>
            <person name="Ng V."/>
            <person name="Clum A."/>
            <person name="Steindorff A."/>
            <person name="Ohm R.A."/>
            <person name="Martin F."/>
            <person name="Silar P."/>
            <person name="Natvig D.O."/>
            <person name="Lalanne C."/>
            <person name="Gautier V."/>
            <person name="Ament-Velasquez S.L."/>
            <person name="Kruys A."/>
            <person name="Hutchinson M.I."/>
            <person name="Powell A.J."/>
            <person name="Barry K."/>
            <person name="Miller A.N."/>
            <person name="Grigoriev I.V."/>
            <person name="Debuchy R."/>
            <person name="Gladieux P."/>
            <person name="Hiltunen Thoren M."/>
            <person name="Johannesson H."/>
        </authorList>
    </citation>
    <scope>NUCLEOTIDE SEQUENCE</scope>
    <source>
        <strain evidence="10">PSN293</strain>
    </source>
</reference>
<dbReference type="Gene3D" id="1.10.489.10">
    <property type="entry name" value="Chloroperoxidase-like"/>
    <property type="match status" value="1"/>
</dbReference>
<keyword evidence="3" id="KW-0349">Heme</keyword>
<sequence length="243" mass="26331">MHLKIAIVLAMVSSNVAYGLPGLGGNDHEFRKPGPNDYRSPCPMLNALANHGYLPRNGHNVSIDQLVNALDEALNVSPLSTRPVAELGATTSTTGNPTTLHLKDLAKHGVIEHDVSLSRNDIYFGNNLAFNPKIFAPVAKILFARDKISIETAAKARRARITAAAAANPTLNFTTSEDRFSQFESALYLGVFGTGTEGNAKSRWVEVMFREERIPYKEGFKRSAVVITNQDIVDLADKVAAAA</sequence>
<name>A0AAN6Y9S6_9PEZI</name>
<dbReference type="GO" id="GO:0046872">
    <property type="term" value="F:metal ion binding"/>
    <property type="evidence" value="ECO:0007669"/>
    <property type="project" value="UniProtKB-KW"/>
</dbReference>
<accession>A0AAN6Y9S6</accession>
<dbReference type="InterPro" id="IPR000028">
    <property type="entry name" value="Chloroperoxidase"/>
</dbReference>
<evidence type="ECO:0000256" key="2">
    <source>
        <dbReference type="ARBA" id="ARBA00022559"/>
    </source>
</evidence>
<evidence type="ECO:0000256" key="1">
    <source>
        <dbReference type="ARBA" id="ARBA00001970"/>
    </source>
</evidence>
<keyword evidence="11" id="KW-1185">Reference proteome</keyword>
<evidence type="ECO:0000259" key="9">
    <source>
        <dbReference type="PROSITE" id="PS51405"/>
    </source>
</evidence>
<organism evidence="10 11">
    <name type="scientific">Rhypophila decipiens</name>
    <dbReference type="NCBI Taxonomy" id="261697"/>
    <lineage>
        <taxon>Eukaryota</taxon>
        <taxon>Fungi</taxon>
        <taxon>Dikarya</taxon>
        <taxon>Ascomycota</taxon>
        <taxon>Pezizomycotina</taxon>
        <taxon>Sordariomycetes</taxon>
        <taxon>Sordariomycetidae</taxon>
        <taxon>Sordariales</taxon>
        <taxon>Naviculisporaceae</taxon>
        <taxon>Rhypophila</taxon>
    </lineage>
</organism>
<keyword evidence="2" id="KW-0575">Peroxidase</keyword>
<keyword evidence="6" id="KW-0408">Iron</keyword>
<evidence type="ECO:0000313" key="11">
    <source>
        <dbReference type="Proteomes" id="UP001301769"/>
    </source>
</evidence>
<keyword evidence="8" id="KW-0732">Signal</keyword>
<evidence type="ECO:0000313" key="10">
    <source>
        <dbReference type="EMBL" id="KAK4213991.1"/>
    </source>
</evidence>
<evidence type="ECO:0000256" key="5">
    <source>
        <dbReference type="ARBA" id="ARBA00023002"/>
    </source>
</evidence>
<gene>
    <name evidence="10" type="ORF">QBC37DRAFT_472964</name>
</gene>
<dbReference type="Proteomes" id="UP001301769">
    <property type="component" value="Unassembled WGS sequence"/>
</dbReference>
<evidence type="ECO:0000256" key="4">
    <source>
        <dbReference type="ARBA" id="ARBA00022723"/>
    </source>
</evidence>
<dbReference type="PANTHER" id="PTHR33577:SF19">
    <property type="entry name" value="HEME HALOPEROXIDASE FAMILY PROFILE DOMAIN-CONTAINING PROTEIN-RELATED"/>
    <property type="match status" value="1"/>
</dbReference>
<dbReference type="PROSITE" id="PS51405">
    <property type="entry name" value="HEME_HALOPEROXIDASE"/>
    <property type="match status" value="1"/>
</dbReference>
<dbReference type="SUPFAM" id="SSF47571">
    <property type="entry name" value="Cloroperoxidase"/>
    <property type="match status" value="1"/>
</dbReference>
<dbReference type="Pfam" id="PF01328">
    <property type="entry name" value="Peroxidase_2"/>
    <property type="match status" value="1"/>
</dbReference>
<evidence type="ECO:0000256" key="6">
    <source>
        <dbReference type="ARBA" id="ARBA00023004"/>
    </source>
</evidence>
<evidence type="ECO:0000256" key="3">
    <source>
        <dbReference type="ARBA" id="ARBA00022617"/>
    </source>
</evidence>
<dbReference type="GO" id="GO:0004601">
    <property type="term" value="F:peroxidase activity"/>
    <property type="evidence" value="ECO:0007669"/>
    <property type="project" value="UniProtKB-KW"/>
</dbReference>
<dbReference type="EMBL" id="MU858101">
    <property type="protein sequence ID" value="KAK4213991.1"/>
    <property type="molecule type" value="Genomic_DNA"/>
</dbReference>
<protein>
    <submittedName>
        <fullName evidence="10">Chloroperoxidase</fullName>
    </submittedName>
</protein>
<comment type="cofactor">
    <cofactor evidence="1">
        <name>heme b</name>
        <dbReference type="ChEBI" id="CHEBI:60344"/>
    </cofactor>
</comment>
<dbReference type="InterPro" id="IPR036851">
    <property type="entry name" value="Chloroperoxidase-like_sf"/>
</dbReference>
<reference evidence="10" key="2">
    <citation type="submission" date="2023-05" db="EMBL/GenBank/DDBJ databases">
        <authorList>
            <consortium name="Lawrence Berkeley National Laboratory"/>
            <person name="Steindorff A."/>
            <person name="Hensen N."/>
            <person name="Bonometti L."/>
            <person name="Westerberg I."/>
            <person name="Brannstrom I.O."/>
            <person name="Guillou S."/>
            <person name="Cros-Aarteil S."/>
            <person name="Calhoun S."/>
            <person name="Haridas S."/>
            <person name="Kuo A."/>
            <person name="Mondo S."/>
            <person name="Pangilinan J."/>
            <person name="Riley R."/>
            <person name="Labutti K."/>
            <person name="Andreopoulos B."/>
            <person name="Lipzen A."/>
            <person name="Chen C."/>
            <person name="Yanf M."/>
            <person name="Daum C."/>
            <person name="Ng V."/>
            <person name="Clum A."/>
            <person name="Ohm R."/>
            <person name="Martin F."/>
            <person name="Silar P."/>
            <person name="Natvig D."/>
            <person name="Lalanne C."/>
            <person name="Gautier V."/>
            <person name="Ament-Velasquez S.L."/>
            <person name="Kruys A."/>
            <person name="Hutchinson M.I."/>
            <person name="Powell A.J."/>
            <person name="Barry K."/>
            <person name="Miller A.N."/>
            <person name="Grigoriev I.V."/>
            <person name="Debuchy R."/>
            <person name="Gladieux P."/>
            <person name="Thoren M.H."/>
            <person name="Johannesson H."/>
        </authorList>
    </citation>
    <scope>NUCLEOTIDE SEQUENCE</scope>
    <source>
        <strain evidence="10">PSN293</strain>
    </source>
</reference>
<dbReference type="AlphaFoldDB" id="A0AAN6Y9S6"/>
<evidence type="ECO:0000256" key="7">
    <source>
        <dbReference type="ARBA" id="ARBA00025795"/>
    </source>
</evidence>
<dbReference type="PANTHER" id="PTHR33577">
    <property type="entry name" value="STERIGMATOCYSTIN BIOSYNTHESIS PEROXIDASE STCC-RELATED"/>
    <property type="match status" value="1"/>
</dbReference>
<proteinExistence type="inferred from homology"/>
<keyword evidence="5" id="KW-0560">Oxidoreductase</keyword>
<keyword evidence="4" id="KW-0479">Metal-binding</keyword>
<feature type="domain" description="Heme haloperoxidase family profile" evidence="9">
    <location>
        <begin position="26"/>
        <end position="234"/>
    </location>
</feature>
<evidence type="ECO:0000256" key="8">
    <source>
        <dbReference type="SAM" id="SignalP"/>
    </source>
</evidence>
<feature type="chain" id="PRO_5042892608" evidence="8">
    <location>
        <begin position="20"/>
        <end position="243"/>
    </location>
</feature>
<feature type="signal peptide" evidence="8">
    <location>
        <begin position="1"/>
        <end position="19"/>
    </location>
</feature>
<comment type="similarity">
    <text evidence="7">Belongs to the chloroperoxidase family.</text>
</comment>
<comment type="caution">
    <text evidence="10">The sequence shown here is derived from an EMBL/GenBank/DDBJ whole genome shotgun (WGS) entry which is preliminary data.</text>
</comment>